<evidence type="ECO:0000256" key="5">
    <source>
        <dbReference type="SAM" id="Phobius"/>
    </source>
</evidence>
<reference evidence="6" key="1">
    <citation type="submission" date="2022-10" db="EMBL/GenBank/DDBJ databases">
        <title>Chitinophaga sp. nov., isolated from soil.</title>
        <authorList>
            <person name="Jeon C.O."/>
        </authorList>
    </citation>
    <scope>NUCLEOTIDE SEQUENCE</scope>
    <source>
        <strain evidence="6">R8</strain>
    </source>
</reference>
<feature type="transmembrane region" description="Helical" evidence="5">
    <location>
        <begin position="101"/>
        <end position="117"/>
    </location>
</feature>
<comment type="subcellular location">
    <subcellularLocation>
        <location evidence="1">Membrane</location>
        <topology evidence="1">Multi-pass membrane protein</topology>
    </subcellularLocation>
</comment>
<evidence type="ECO:0000256" key="3">
    <source>
        <dbReference type="ARBA" id="ARBA00022989"/>
    </source>
</evidence>
<sequence length="126" mass="13438">MNTALWIVQAILGISFILAGVRKLIEQKIKLAAQVPWTGRFPAAVVKGIGILEILAGLGFILPHLTGVQPHLTPLSALAVAGAMVFAAIHHLRYKEGKEAIVNVVVLILAGFVALGRNEENYLGLL</sequence>
<organism evidence="6 7">
    <name type="scientific">Chitinophaga horti</name>
    <dbReference type="NCBI Taxonomy" id="2920382"/>
    <lineage>
        <taxon>Bacteria</taxon>
        <taxon>Pseudomonadati</taxon>
        <taxon>Bacteroidota</taxon>
        <taxon>Chitinophagia</taxon>
        <taxon>Chitinophagales</taxon>
        <taxon>Chitinophagaceae</taxon>
        <taxon>Chitinophaga</taxon>
    </lineage>
</organism>
<dbReference type="Proteomes" id="UP001162741">
    <property type="component" value="Chromosome"/>
</dbReference>
<proteinExistence type="predicted"/>
<keyword evidence="7" id="KW-1185">Reference proteome</keyword>
<evidence type="ECO:0000256" key="1">
    <source>
        <dbReference type="ARBA" id="ARBA00004141"/>
    </source>
</evidence>
<keyword evidence="3 5" id="KW-1133">Transmembrane helix</keyword>
<gene>
    <name evidence="6" type="ORF">MKQ68_09505</name>
</gene>
<evidence type="ECO:0000313" key="6">
    <source>
        <dbReference type="EMBL" id="UYQ95332.1"/>
    </source>
</evidence>
<evidence type="ECO:0000313" key="7">
    <source>
        <dbReference type="Proteomes" id="UP001162741"/>
    </source>
</evidence>
<feature type="transmembrane region" description="Helical" evidence="5">
    <location>
        <begin position="6"/>
        <end position="25"/>
    </location>
</feature>
<evidence type="ECO:0000256" key="2">
    <source>
        <dbReference type="ARBA" id="ARBA00022692"/>
    </source>
</evidence>
<feature type="transmembrane region" description="Helical" evidence="5">
    <location>
        <begin position="71"/>
        <end position="89"/>
    </location>
</feature>
<dbReference type="EMBL" id="CP107006">
    <property type="protein sequence ID" value="UYQ95332.1"/>
    <property type="molecule type" value="Genomic_DNA"/>
</dbReference>
<evidence type="ECO:0000256" key="4">
    <source>
        <dbReference type="ARBA" id="ARBA00023136"/>
    </source>
</evidence>
<accession>A0ABY6J9T8</accession>
<keyword evidence="2 5" id="KW-0812">Transmembrane</keyword>
<dbReference type="InterPro" id="IPR032808">
    <property type="entry name" value="DoxX"/>
</dbReference>
<dbReference type="RefSeq" id="WP_264283087.1">
    <property type="nucleotide sequence ID" value="NZ_CP107006.1"/>
</dbReference>
<keyword evidence="4 5" id="KW-0472">Membrane</keyword>
<protein>
    <submittedName>
        <fullName evidence="6">DoxX family protein</fullName>
    </submittedName>
</protein>
<dbReference type="Pfam" id="PF13564">
    <property type="entry name" value="DoxX_2"/>
    <property type="match status" value="1"/>
</dbReference>
<feature type="transmembrane region" description="Helical" evidence="5">
    <location>
        <begin position="45"/>
        <end position="65"/>
    </location>
</feature>
<name>A0ABY6J9T8_9BACT</name>